<accession>A0ACB9TSD9</accession>
<dbReference type="Proteomes" id="UP001056778">
    <property type="component" value="Chromosome 1"/>
</dbReference>
<evidence type="ECO:0000313" key="2">
    <source>
        <dbReference type="Proteomes" id="UP001056778"/>
    </source>
</evidence>
<name>A0ACB9TSD9_HOLOL</name>
<comment type="caution">
    <text evidence="1">The sequence shown here is derived from an EMBL/GenBank/DDBJ whole genome shotgun (WGS) entry which is preliminary data.</text>
</comment>
<reference evidence="1" key="1">
    <citation type="submission" date="2022-04" db="EMBL/GenBank/DDBJ databases">
        <title>Chromosome-scale genome assembly of Holotrichia oblita Faldermann.</title>
        <authorList>
            <person name="Rongchong L."/>
        </authorList>
    </citation>
    <scope>NUCLEOTIDE SEQUENCE</scope>
    <source>
        <strain evidence="1">81SQS9</strain>
    </source>
</reference>
<evidence type="ECO:0000313" key="1">
    <source>
        <dbReference type="EMBL" id="KAI4469693.1"/>
    </source>
</evidence>
<organism evidence="1 2">
    <name type="scientific">Holotrichia oblita</name>
    <name type="common">Chafer beetle</name>
    <dbReference type="NCBI Taxonomy" id="644536"/>
    <lineage>
        <taxon>Eukaryota</taxon>
        <taxon>Metazoa</taxon>
        <taxon>Ecdysozoa</taxon>
        <taxon>Arthropoda</taxon>
        <taxon>Hexapoda</taxon>
        <taxon>Insecta</taxon>
        <taxon>Pterygota</taxon>
        <taxon>Neoptera</taxon>
        <taxon>Endopterygota</taxon>
        <taxon>Coleoptera</taxon>
        <taxon>Polyphaga</taxon>
        <taxon>Scarabaeiformia</taxon>
        <taxon>Scarabaeidae</taxon>
        <taxon>Melolonthinae</taxon>
        <taxon>Holotrichia</taxon>
    </lineage>
</organism>
<gene>
    <name evidence="1" type="ORF">MML48_1g00942</name>
</gene>
<sequence>MNGTGRERISWKYFDAFENIYFDDRSVCFPPTIGSTRITKSNTASVVLSTQQNSNPFTSQYSSENFLPTASTSEPSSSTFASSEPISPQPCFSKRPLSQLPISTPLPPTPQPSIESSPNPCNGKISKRTDKSSPMKNLYQLRQRQIDIEERRVQELQLLRQGMERSNKLQEERNELCKEFLQQLVLECLFYYLLF</sequence>
<keyword evidence="2" id="KW-1185">Reference proteome</keyword>
<dbReference type="EMBL" id="CM043015">
    <property type="protein sequence ID" value="KAI4469693.1"/>
    <property type="molecule type" value="Genomic_DNA"/>
</dbReference>
<proteinExistence type="predicted"/>
<protein>
    <submittedName>
        <fullName evidence="1">Uncharacterized protein</fullName>
    </submittedName>
</protein>